<gene>
    <name evidence="1" type="ORF">RCOM_0849040</name>
</gene>
<name>B9SL25_RICCO</name>
<keyword evidence="2" id="KW-1185">Reference proteome</keyword>
<proteinExistence type="predicted"/>
<dbReference type="AlphaFoldDB" id="B9SL25"/>
<accession>B9SL25</accession>
<dbReference type="Proteomes" id="UP000008311">
    <property type="component" value="Unassembled WGS sequence"/>
</dbReference>
<sequence>MEDNLERIPVHAISHTRTSTSFSVSAQNKALDGNASRRNGKMLKACRKNGIHDKEAGILYKTVERIAN</sequence>
<dbReference type="InParanoid" id="B9SL25"/>
<protein>
    <submittedName>
        <fullName evidence="1">Uncharacterized protein</fullName>
    </submittedName>
</protein>
<dbReference type="EMBL" id="EQ974008">
    <property type="protein sequence ID" value="EEF35716.1"/>
    <property type="molecule type" value="Genomic_DNA"/>
</dbReference>
<evidence type="ECO:0000313" key="2">
    <source>
        <dbReference type="Proteomes" id="UP000008311"/>
    </source>
</evidence>
<reference evidence="2" key="1">
    <citation type="journal article" date="2010" name="Nat. Biotechnol.">
        <title>Draft genome sequence of the oilseed species Ricinus communis.</title>
        <authorList>
            <person name="Chan A.P."/>
            <person name="Crabtree J."/>
            <person name="Zhao Q."/>
            <person name="Lorenzi H."/>
            <person name="Orvis J."/>
            <person name="Puiu D."/>
            <person name="Melake-Berhan A."/>
            <person name="Jones K.M."/>
            <person name="Redman J."/>
            <person name="Chen G."/>
            <person name="Cahoon E.B."/>
            <person name="Gedil M."/>
            <person name="Stanke M."/>
            <person name="Haas B.J."/>
            <person name="Wortman J.R."/>
            <person name="Fraser-Liggett C.M."/>
            <person name="Ravel J."/>
            <person name="Rabinowicz P.D."/>
        </authorList>
    </citation>
    <scope>NUCLEOTIDE SEQUENCE [LARGE SCALE GENOMIC DNA]</scope>
    <source>
        <strain evidence="2">cv. Hale</strain>
    </source>
</reference>
<evidence type="ECO:0000313" key="1">
    <source>
        <dbReference type="EMBL" id="EEF35716.1"/>
    </source>
</evidence>
<organism evidence="1 2">
    <name type="scientific">Ricinus communis</name>
    <name type="common">Castor bean</name>
    <dbReference type="NCBI Taxonomy" id="3988"/>
    <lineage>
        <taxon>Eukaryota</taxon>
        <taxon>Viridiplantae</taxon>
        <taxon>Streptophyta</taxon>
        <taxon>Embryophyta</taxon>
        <taxon>Tracheophyta</taxon>
        <taxon>Spermatophyta</taxon>
        <taxon>Magnoliopsida</taxon>
        <taxon>eudicotyledons</taxon>
        <taxon>Gunneridae</taxon>
        <taxon>Pentapetalae</taxon>
        <taxon>rosids</taxon>
        <taxon>fabids</taxon>
        <taxon>Malpighiales</taxon>
        <taxon>Euphorbiaceae</taxon>
        <taxon>Acalyphoideae</taxon>
        <taxon>Acalypheae</taxon>
        <taxon>Ricinus</taxon>
    </lineage>
</organism>